<comment type="caution">
    <text evidence="2">The sequence shown here is derived from an EMBL/GenBank/DDBJ whole genome shotgun (WGS) entry which is preliminary data.</text>
</comment>
<reference evidence="3" key="1">
    <citation type="journal article" date="2019" name="Curr. Biol.">
        <title>Genome Sequence of Striga asiatica Provides Insight into the Evolution of Plant Parasitism.</title>
        <authorList>
            <person name="Yoshida S."/>
            <person name="Kim S."/>
            <person name="Wafula E.K."/>
            <person name="Tanskanen J."/>
            <person name="Kim Y.M."/>
            <person name="Honaas L."/>
            <person name="Yang Z."/>
            <person name="Spallek T."/>
            <person name="Conn C.E."/>
            <person name="Ichihashi Y."/>
            <person name="Cheong K."/>
            <person name="Cui S."/>
            <person name="Der J.P."/>
            <person name="Gundlach H."/>
            <person name="Jiao Y."/>
            <person name="Hori C."/>
            <person name="Ishida J.K."/>
            <person name="Kasahara H."/>
            <person name="Kiba T."/>
            <person name="Kim M.S."/>
            <person name="Koo N."/>
            <person name="Laohavisit A."/>
            <person name="Lee Y.H."/>
            <person name="Lumba S."/>
            <person name="McCourt P."/>
            <person name="Mortimer J.C."/>
            <person name="Mutuku J.M."/>
            <person name="Nomura T."/>
            <person name="Sasaki-Sekimoto Y."/>
            <person name="Seto Y."/>
            <person name="Wang Y."/>
            <person name="Wakatake T."/>
            <person name="Sakakibara H."/>
            <person name="Demura T."/>
            <person name="Yamaguchi S."/>
            <person name="Yoneyama K."/>
            <person name="Manabe R.I."/>
            <person name="Nelson D.C."/>
            <person name="Schulman A.H."/>
            <person name="Timko M.P."/>
            <person name="dePamphilis C.W."/>
            <person name="Choi D."/>
            <person name="Shirasu K."/>
        </authorList>
    </citation>
    <scope>NUCLEOTIDE SEQUENCE [LARGE SCALE GENOMIC DNA]</scope>
    <source>
        <strain evidence="3">cv. UVA1</strain>
    </source>
</reference>
<proteinExistence type="predicted"/>
<dbReference type="EMBL" id="BKCP01010959">
    <property type="protein sequence ID" value="GER54210.1"/>
    <property type="molecule type" value="Genomic_DNA"/>
</dbReference>
<keyword evidence="3" id="KW-1185">Reference proteome</keyword>
<feature type="region of interest" description="Disordered" evidence="1">
    <location>
        <begin position="126"/>
        <end position="154"/>
    </location>
</feature>
<protein>
    <submittedName>
        <fullName evidence="2">UDP-N-acetylmuramate--L-alanine ligase</fullName>
    </submittedName>
</protein>
<organism evidence="2 3">
    <name type="scientific">Striga asiatica</name>
    <name type="common">Asiatic witchweed</name>
    <name type="synonym">Buchnera asiatica</name>
    <dbReference type="NCBI Taxonomy" id="4170"/>
    <lineage>
        <taxon>Eukaryota</taxon>
        <taxon>Viridiplantae</taxon>
        <taxon>Streptophyta</taxon>
        <taxon>Embryophyta</taxon>
        <taxon>Tracheophyta</taxon>
        <taxon>Spermatophyta</taxon>
        <taxon>Magnoliopsida</taxon>
        <taxon>eudicotyledons</taxon>
        <taxon>Gunneridae</taxon>
        <taxon>Pentapetalae</taxon>
        <taxon>asterids</taxon>
        <taxon>lamiids</taxon>
        <taxon>Lamiales</taxon>
        <taxon>Orobanchaceae</taxon>
        <taxon>Buchnereae</taxon>
        <taxon>Striga</taxon>
    </lineage>
</organism>
<accession>A0A5A7RA77</accession>
<evidence type="ECO:0000313" key="3">
    <source>
        <dbReference type="Proteomes" id="UP000325081"/>
    </source>
</evidence>
<evidence type="ECO:0000256" key="1">
    <source>
        <dbReference type="SAM" id="MobiDB-lite"/>
    </source>
</evidence>
<sequence>MTTYLNDEPNPRFRPVREYGIRWLFSHERSYLLCELKRMTEVKGTWSRGHLDIGVAGVFLSHSFVGAINLIQNSRCQVGQKGVEEGESGKVVFWAGGFKHEGSFLWDDESNCYFSSRGSAQTYCNTQSNAEGSSHTTRGSNYSTTSHAPTNNDPQSVFEIVTQDIV</sequence>
<dbReference type="Proteomes" id="UP000325081">
    <property type="component" value="Unassembled WGS sequence"/>
</dbReference>
<gene>
    <name evidence="2" type="ORF">STAS_31778</name>
</gene>
<dbReference type="GO" id="GO:0016874">
    <property type="term" value="F:ligase activity"/>
    <property type="evidence" value="ECO:0007669"/>
    <property type="project" value="UniProtKB-KW"/>
</dbReference>
<name>A0A5A7RA77_STRAF</name>
<keyword evidence="2" id="KW-0436">Ligase</keyword>
<dbReference type="AlphaFoldDB" id="A0A5A7RA77"/>
<evidence type="ECO:0000313" key="2">
    <source>
        <dbReference type="EMBL" id="GER54210.1"/>
    </source>
</evidence>